<evidence type="ECO:0000313" key="3">
    <source>
        <dbReference type="Proteomes" id="UP000785679"/>
    </source>
</evidence>
<dbReference type="Proteomes" id="UP000785679">
    <property type="component" value="Unassembled WGS sequence"/>
</dbReference>
<organism evidence="2 3">
    <name type="scientific">Halteria grandinella</name>
    <dbReference type="NCBI Taxonomy" id="5974"/>
    <lineage>
        <taxon>Eukaryota</taxon>
        <taxon>Sar</taxon>
        <taxon>Alveolata</taxon>
        <taxon>Ciliophora</taxon>
        <taxon>Intramacronucleata</taxon>
        <taxon>Spirotrichea</taxon>
        <taxon>Stichotrichia</taxon>
        <taxon>Sporadotrichida</taxon>
        <taxon>Halteriidae</taxon>
        <taxon>Halteria</taxon>
    </lineage>
</organism>
<feature type="region of interest" description="Disordered" evidence="1">
    <location>
        <begin position="58"/>
        <end position="130"/>
    </location>
</feature>
<dbReference type="OrthoDB" id="21284at2759"/>
<proteinExistence type="predicted"/>
<gene>
    <name evidence="2" type="ORF">FGO68_gene16124</name>
</gene>
<evidence type="ECO:0000256" key="1">
    <source>
        <dbReference type="SAM" id="MobiDB-lite"/>
    </source>
</evidence>
<feature type="compositionally biased region" description="Basic and acidic residues" evidence="1">
    <location>
        <begin position="111"/>
        <end position="130"/>
    </location>
</feature>
<comment type="caution">
    <text evidence="2">The sequence shown here is derived from an EMBL/GenBank/DDBJ whole genome shotgun (WGS) entry which is preliminary data.</text>
</comment>
<reference evidence="2" key="1">
    <citation type="submission" date="2019-06" db="EMBL/GenBank/DDBJ databases">
        <authorList>
            <person name="Zheng W."/>
        </authorList>
    </citation>
    <scope>NUCLEOTIDE SEQUENCE</scope>
    <source>
        <strain evidence="2">QDHG01</strain>
    </source>
</reference>
<sequence length="289" mass="33601">MYVRNLSKIYYQIQMSQEQEDQNQHTVTEDQEESITLSAANNILSPLKRETEFPALNASNEFTFREQPVIKDDDLPPVQQRVKQEPKKSKRNSQSSQDDEDSVFDSSSHSHSQDSRKSSENEDNPQQHRDGFIVKNGCCKDCMKAFSRNGKSCLCQVPRLQRRSSLPPHGCKYCSCHGCNPIDIRKDKRRELKEKLKNEGRLSKKQQRILDSDDEDMKLDTKFDEWHKNKQDLGRTIAELLAQIAQSQQILDPSMIGFGFPQRHASYILGCSRKWISEDEYNRRKPKFT</sequence>
<dbReference type="AlphaFoldDB" id="A0A8J8NKW0"/>
<evidence type="ECO:0000313" key="2">
    <source>
        <dbReference type="EMBL" id="TNV76314.1"/>
    </source>
</evidence>
<protein>
    <submittedName>
        <fullName evidence="2">Uncharacterized protein</fullName>
    </submittedName>
</protein>
<name>A0A8J8NKW0_HALGN</name>
<keyword evidence="3" id="KW-1185">Reference proteome</keyword>
<dbReference type="EMBL" id="RRYP01013814">
    <property type="protein sequence ID" value="TNV76314.1"/>
    <property type="molecule type" value="Genomic_DNA"/>
</dbReference>
<accession>A0A8J8NKW0</accession>